<feature type="region of interest" description="Disordered" evidence="1">
    <location>
        <begin position="134"/>
        <end position="158"/>
    </location>
</feature>
<evidence type="ECO:0008006" key="4">
    <source>
        <dbReference type="Google" id="ProtNLM"/>
    </source>
</evidence>
<keyword evidence="3" id="KW-1185">Reference proteome</keyword>
<feature type="compositionally biased region" description="Polar residues" evidence="1">
    <location>
        <begin position="149"/>
        <end position="158"/>
    </location>
</feature>
<comment type="caution">
    <text evidence="2">The sequence shown here is derived from an EMBL/GenBank/DDBJ whole genome shotgun (WGS) entry which is preliminary data.</text>
</comment>
<evidence type="ECO:0000313" key="2">
    <source>
        <dbReference type="EMBL" id="CAI5740629.1"/>
    </source>
</evidence>
<accession>A0AAV0UYU3</accession>
<name>A0AAV0UYU3_HYABA</name>
<organism evidence="2 3">
    <name type="scientific">Hyaloperonospora brassicae</name>
    <name type="common">Brassica downy mildew</name>
    <name type="synonym">Peronospora brassicae</name>
    <dbReference type="NCBI Taxonomy" id="162125"/>
    <lineage>
        <taxon>Eukaryota</taxon>
        <taxon>Sar</taxon>
        <taxon>Stramenopiles</taxon>
        <taxon>Oomycota</taxon>
        <taxon>Peronosporomycetes</taxon>
        <taxon>Peronosporales</taxon>
        <taxon>Peronosporaceae</taxon>
        <taxon>Hyaloperonospora</taxon>
    </lineage>
</organism>
<evidence type="ECO:0000313" key="3">
    <source>
        <dbReference type="Proteomes" id="UP001162031"/>
    </source>
</evidence>
<dbReference type="EMBL" id="CANTFL010001446">
    <property type="protein sequence ID" value="CAI5740629.1"/>
    <property type="molecule type" value="Genomic_DNA"/>
</dbReference>
<protein>
    <recommendedName>
        <fullName evidence="4">RxLR effector candidate protein</fullName>
    </recommendedName>
</protein>
<sequence length="158" mass="16759">MSDVVVPSFFPTPSELAGGLRWVQQHPVVATAAAAAAATAVSVLSYLKAATSDDDDDVVDRTRADLSPCNRHMNSSNRLDKGEEVCSSTESDTSTPSRDRSLSPCSLSFGQLGTVDETGAGVEYSDQEHALHATRDGGGIASPQWGWYVSTTPPEDHY</sequence>
<feature type="region of interest" description="Disordered" evidence="1">
    <location>
        <begin position="67"/>
        <end position="104"/>
    </location>
</feature>
<dbReference type="Proteomes" id="UP001162031">
    <property type="component" value="Unassembled WGS sequence"/>
</dbReference>
<dbReference type="AlphaFoldDB" id="A0AAV0UYU3"/>
<reference evidence="2" key="1">
    <citation type="submission" date="2022-12" db="EMBL/GenBank/DDBJ databases">
        <authorList>
            <person name="Webb A."/>
        </authorList>
    </citation>
    <scope>NUCLEOTIDE SEQUENCE</scope>
    <source>
        <strain evidence="2">Hp1</strain>
    </source>
</reference>
<gene>
    <name evidence="2" type="ORF">HBR001_LOCUS8208</name>
</gene>
<feature type="compositionally biased region" description="Polar residues" evidence="1">
    <location>
        <begin position="86"/>
        <end position="96"/>
    </location>
</feature>
<evidence type="ECO:0000256" key="1">
    <source>
        <dbReference type="SAM" id="MobiDB-lite"/>
    </source>
</evidence>
<proteinExistence type="predicted"/>